<sequence length="125" mass="14765">MTAKIDDLLDSRPKPFICTIQRIEENEQQFLWPLDSFDAIEHLENSMKDQQSRQQMITILLLLRIGGINLQKTVYAIMEKLFSYESGTRVHLDGKILKKNQEAIRNMSSEWLRYQRIRKTISILP</sequence>
<dbReference type="EMBL" id="WJBH02000002">
    <property type="protein sequence ID" value="KAI9562439.1"/>
    <property type="molecule type" value="Genomic_DNA"/>
</dbReference>
<dbReference type="InterPro" id="IPR032071">
    <property type="entry name" value="DUF4806"/>
</dbReference>
<organism evidence="2 3">
    <name type="scientific">Daphnia sinensis</name>
    <dbReference type="NCBI Taxonomy" id="1820382"/>
    <lineage>
        <taxon>Eukaryota</taxon>
        <taxon>Metazoa</taxon>
        <taxon>Ecdysozoa</taxon>
        <taxon>Arthropoda</taxon>
        <taxon>Crustacea</taxon>
        <taxon>Branchiopoda</taxon>
        <taxon>Diplostraca</taxon>
        <taxon>Cladocera</taxon>
        <taxon>Anomopoda</taxon>
        <taxon>Daphniidae</taxon>
        <taxon>Daphnia</taxon>
        <taxon>Daphnia similis group</taxon>
    </lineage>
</organism>
<name>A0AAD5PZX2_9CRUS</name>
<dbReference type="Pfam" id="PF16064">
    <property type="entry name" value="DUF4806"/>
    <property type="match status" value="1"/>
</dbReference>
<comment type="caution">
    <text evidence="2">The sequence shown here is derived from an EMBL/GenBank/DDBJ whole genome shotgun (WGS) entry which is preliminary data.</text>
</comment>
<evidence type="ECO:0000259" key="1">
    <source>
        <dbReference type="Pfam" id="PF16064"/>
    </source>
</evidence>
<accession>A0AAD5PZX2</accession>
<dbReference type="AlphaFoldDB" id="A0AAD5PZX2"/>
<proteinExistence type="predicted"/>
<protein>
    <recommendedName>
        <fullName evidence="1">DUF4806 domain-containing protein</fullName>
    </recommendedName>
</protein>
<gene>
    <name evidence="2" type="ORF">GHT06_009869</name>
</gene>
<evidence type="ECO:0000313" key="2">
    <source>
        <dbReference type="EMBL" id="KAI9562439.1"/>
    </source>
</evidence>
<feature type="domain" description="DUF4806" evidence="1">
    <location>
        <begin position="28"/>
        <end position="106"/>
    </location>
</feature>
<reference evidence="2 3" key="1">
    <citation type="submission" date="2022-05" db="EMBL/GenBank/DDBJ databases">
        <title>A multi-omics perspective on studying reproductive biology in Daphnia sinensis.</title>
        <authorList>
            <person name="Jia J."/>
        </authorList>
    </citation>
    <scope>NUCLEOTIDE SEQUENCE [LARGE SCALE GENOMIC DNA]</scope>
    <source>
        <strain evidence="2 3">WSL</strain>
    </source>
</reference>
<evidence type="ECO:0000313" key="3">
    <source>
        <dbReference type="Proteomes" id="UP000820818"/>
    </source>
</evidence>
<dbReference type="Proteomes" id="UP000820818">
    <property type="component" value="Linkage Group LG2"/>
</dbReference>
<keyword evidence="3" id="KW-1185">Reference proteome</keyword>